<organism evidence="2 3">
    <name type="scientific">Rheinheimera tangshanensis</name>
    <dbReference type="NCBI Taxonomy" id="400153"/>
    <lineage>
        <taxon>Bacteria</taxon>
        <taxon>Pseudomonadati</taxon>
        <taxon>Pseudomonadota</taxon>
        <taxon>Gammaproteobacteria</taxon>
        <taxon>Chromatiales</taxon>
        <taxon>Chromatiaceae</taxon>
        <taxon>Rheinheimera</taxon>
    </lineage>
</organism>
<dbReference type="EMBL" id="VRLR01000007">
    <property type="protein sequence ID" value="TXK80245.1"/>
    <property type="molecule type" value="Genomic_DNA"/>
</dbReference>
<reference evidence="2 3" key="1">
    <citation type="submission" date="2019-08" db="EMBL/GenBank/DDBJ databases">
        <title>Draft genome analysis of Rheinheimera tangshanensis isolated from the roots of fresh rice plants (Oryza sativa).</title>
        <authorList>
            <person name="Yu Q."/>
            <person name="Qi Y."/>
            <person name="Zhang H."/>
            <person name="Pu J."/>
        </authorList>
    </citation>
    <scope>NUCLEOTIDE SEQUENCE [LARGE SCALE GENOMIC DNA]</scope>
    <source>
        <strain evidence="2 3">JA3-B52</strain>
    </source>
</reference>
<dbReference type="InterPro" id="IPR036390">
    <property type="entry name" value="WH_DNA-bd_sf"/>
</dbReference>
<dbReference type="Gene3D" id="1.10.10.10">
    <property type="entry name" value="Winged helix-like DNA-binding domain superfamily/Winged helix DNA-binding domain"/>
    <property type="match status" value="1"/>
</dbReference>
<dbReference type="AlphaFoldDB" id="A0A5C8LVN8"/>
<evidence type="ECO:0000259" key="1">
    <source>
        <dbReference type="Pfam" id="PF03551"/>
    </source>
</evidence>
<dbReference type="Pfam" id="PF03551">
    <property type="entry name" value="PadR"/>
    <property type="match status" value="1"/>
</dbReference>
<proteinExistence type="predicted"/>
<feature type="domain" description="Transcription regulator PadR N-terminal" evidence="1">
    <location>
        <begin position="27"/>
        <end position="98"/>
    </location>
</feature>
<dbReference type="RefSeq" id="WP_147904544.1">
    <property type="nucleotide sequence ID" value="NZ_BAAAGC010000009.1"/>
</dbReference>
<dbReference type="Proteomes" id="UP000321814">
    <property type="component" value="Unassembled WGS sequence"/>
</dbReference>
<protein>
    <submittedName>
        <fullName evidence="2">PadR family transcriptional regulator</fullName>
    </submittedName>
</protein>
<accession>A0A5C8LVN8</accession>
<dbReference type="InterPro" id="IPR052509">
    <property type="entry name" value="Metal_resp_DNA-bind_regulator"/>
</dbReference>
<keyword evidence="3" id="KW-1185">Reference proteome</keyword>
<dbReference type="SUPFAM" id="SSF46785">
    <property type="entry name" value="Winged helix' DNA-binding domain"/>
    <property type="match status" value="1"/>
</dbReference>
<evidence type="ECO:0000313" key="2">
    <source>
        <dbReference type="EMBL" id="TXK80245.1"/>
    </source>
</evidence>
<dbReference type="InterPro" id="IPR005149">
    <property type="entry name" value="Tscrpt_reg_PadR_N"/>
</dbReference>
<comment type="caution">
    <text evidence="2">The sequence shown here is derived from an EMBL/GenBank/DDBJ whole genome shotgun (WGS) entry which is preliminary data.</text>
</comment>
<name>A0A5C8LVN8_9GAMM</name>
<dbReference type="InterPro" id="IPR036388">
    <property type="entry name" value="WH-like_DNA-bd_sf"/>
</dbReference>
<dbReference type="OrthoDB" id="3186544at2"/>
<dbReference type="PANTHER" id="PTHR33169">
    <property type="entry name" value="PADR-FAMILY TRANSCRIPTIONAL REGULATOR"/>
    <property type="match status" value="1"/>
</dbReference>
<gene>
    <name evidence="2" type="ORF">FU839_11975</name>
</gene>
<sequence>MTIEEKEEKTQEKWEVQLRKGTLELVILAALRHRTLYGLELLKLLQSFKSAAITEGTLYPLLDRLKREGIVDAQWVQEGDVRPRKYYSLTTTGHHKLADLITLWRQSVFDIEFLLAHPGPDVLPVQGE</sequence>
<evidence type="ECO:0000313" key="3">
    <source>
        <dbReference type="Proteomes" id="UP000321814"/>
    </source>
</evidence>
<dbReference type="PANTHER" id="PTHR33169:SF14">
    <property type="entry name" value="TRANSCRIPTIONAL REGULATOR RV3488"/>
    <property type="match status" value="1"/>
</dbReference>